<dbReference type="InterPro" id="IPR027266">
    <property type="entry name" value="TrmE/GcvT-like"/>
</dbReference>
<evidence type="ECO:0000259" key="1">
    <source>
        <dbReference type="Pfam" id="PF10396"/>
    </source>
</evidence>
<protein>
    <submittedName>
        <fullName evidence="2">tRNA uridine-5-carboxymethylaminomethyl(34) synthesis GTPase MnmE</fullName>
    </submittedName>
</protein>
<accession>A0ABU7YTD4</accession>
<dbReference type="InterPro" id="IPR018948">
    <property type="entry name" value="GTP-bd_TrmE_N"/>
</dbReference>
<dbReference type="EMBL" id="JAXGFO010000157">
    <property type="protein sequence ID" value="MEG3158832.1"/>
    <property type="molecule type" value="Genomic_DNA"/>
</dbReference>
<evidence type="ECO:0000313" key="3">
    <source>
        <dbReference type="Proteomes" id="UP001334501"/>
    </source>
</evidence>
<feature type="non-terminal residue" evidence="2">
    <location>
        <position position="54"/>
    </location>
</feature>
<reference evidence="2 3" key="1">
    <citation type="journal article" date="2017" name="Curr. Microbiol.">
        <title>Lysobacter zhanggongensis sp. nov. Isolated from a Pit Mud.</title>
        <authorList>
            <person name="Zhang X.F."/>
            <person name="Wang H.H."/>
            <person name="Sun X.Y."/>
            <person name="Pan C.M."/>
        </authorList>
    </citation>
    <scope>NUCLEOTIDE SEQUENCE [LARGE SCALE GENOMIC DNA]</scope>
    <source>
        <strain evidence="2 3">ZGLJ7-1</strain>
    </source>
</reference>
<name>A0ABU7YTD4_9GAMM</name>
<dbReference type="Proteomes" id="UP001334501">
    <property type="component" value="Unassembled WGS sequence"/>
</dbReference>
<evidence type="ECO:0000313" key="2">
    <source>
        <dbReference type="EMBL" id="MEG3158832.1"/>
    </source>
</evidence>
<sequence length="54" mass="5620">MTDRDTIAAIATAPGAGGVGIVRLSGGHARAIGEAVARRTLRPRHAHHARFHDA</sequence>
<gene>
    <name evidence="2" type="ORF">SNE33_13385</name>
</gene>
<comment type="caution">
    <text evidence="2">The sequence shown here is derived from an EMBL/GenBank/DDBJ whole genome shotgun (WGS) entry which is preliminary data.</text>
</comment>
<keyword evidence="3" id="KW-1185">Reference proteome</keyword>
<feature type="domain" description="GTP-binding protein TrmE N-terminal" evidence="1">
    <location>
        <begin position="6"/>
        <end position="53"/>
    </location>
</feature>
<proteinExistence type="predicted"/>
<organism evidence="2 3">
    <name type="scientific">Lysobacter zhanggongensis</name>
    <dbReference type="NCBI Taxonomy" id="1774951"/>
    <lineage>
        <taxon>Bacteria</taxon>
        <taxon>Pseudomonadati</taxon>
        <taxon>Pseudomonadota</taxon>
        <taxon>Gammaproteobacteria</taxon>
        <taxon>Lysobacterales</taxon>
        <taxon>Lysobacteraceae</taxon>
        <taxon>Lysobacter</taxon>
    </lineage>
</organism>
<dbReference type="Pfam" id="PF10396">
    <property type="entry name" value="TrmE_N"/>
    <property type="match status" value="1"/>
</dbReference>
<dbReference type="Gene3D" id="3.30.1360.120">
    <property type="entry name" value="Probable tRNA modification gtpase trme, domain 1"/>
    <property type="match status" value="1"/>
</dbReference>
<dbReference type="SUPFAM" id="SSF103025">
    <property type="entry name" value="Folate-binding domain"/>
    <property type="match status" value="1"/>
</dbReference>